<dbReference type="Proteomes" id="UP001295444">
    <property type="component" value="Chromosome 06"/>
</dbReference>
<dbReference type="EMBL" id="OW240917">
    <property type="protein sequence ID" value="CAH2300441.1"/>
    <property type="molecule type" value="Genomic_DNA"/>
</dbReference>
<accession>A0AAD1W959</accession>
<evidence type="ECO:0000313" key="1">
    <source>
        <dbReference type="EMBL" id="CAH2300441.1"/>
    </source>
</evidence>
<proteinExistence type="predicted"/>
<feature type="non-terminal residue" evidence="1">
    <location>
        <position position="1"/>
    </location>
</feature>
<reference evidence="1" key="1">
    <citation type="submission" date="2022-03" db="EMBL/GenBank/DDBJ databases">
        <authorList>
            <person name="Alioto T."/>
            <person name="Alioto T."/>
            <person name="Gomez Garrido J."/>
        </authorList>
    </citation>
    <scope>NUCLEOTIDE SEQUENCE</scope>
</reference>
<name>A0AAD1W959_PELCU</name>
<gene>
    <name evidence="1" type="ORF">PECUL_23A035474</name>
</gene>
<protein>
    <submittedName>
        <fullName evidence="1">Uncharacterized protein</fullName>
    </submittedName>
</protein>
<evidence type="ECO:0000313" key="2">
    <source>
        <dbReference type="Proteomes" id="UP001295444"/>
    </source>
</evidence>
<dbReference type="AlphaFoldDB" id="A0AAD1W959"/>
<feature type="non-terminal residue" evidence="1">
    <location>
        <position position="85"/>
    </location>
</feature>
<keyword evidence="2" id="KW-1185">Reference proteome</keyword>
<organism evidence="1 2">
    <name type="scientific">Pelobates cultripes</name>
    <name type="common">Western spadefoot toad</name>
    <dbReference type="NCBI Taxonomy" id="61616"/>
    <lineage>
        <taxon>Eukaryota</taxon>
        <taxon>Metazoa</taxon>
        <taxon>Chordata</taxon>
        <taxon>Craniata</taxon>
        <taxon>Vertebrata</taxon>
        <taxon>Euteleostomi</taxon>
        <taxon>Amphibia</taxon>
        <taxon>Batrachia</taxon>
        <taxon>Anura</taxon>
        <taxon>Pelobatoidea</taxon>
        <taxon>Pelobatidae</taxon>
        <taxon>Pelobates</taxon>
    </lineage>
</organism>
<sequence>VHLEDKSEVQHSLEGNIAKGRMQSHLQSLPKDFIQQFKSMISEFRKHIADLGEHTSHIENNMADYDEAPNSTTEIVSNMEQQLIQ</sequence>